<feature type="transmembrane region" description="Helical" evidence="1">
    <location>
        <begin position="173"/>
        <end position="192"/>
    </location>
</feature>
<dbReference type="PANTHER" id="PTHR22911">
    <property type="entry name" value="ACYL-MALONYL CONDENSING ENZYME-RELATED"/>
    <property type="match status" value="1"/>
</dbReference>
<evidence type="ECO:0000256" key="1">
    <source>
        <dbReference type="SAM" id="Phobius"/>
    </source>
</evidence>
<keyword evidence="1" id="KW-0812">Transmembrane</keyword>
<feature type="domain" description="EamA" evidence="2">
    <location>
        <begin position="8"/>
        <end position="135"/>
    </location>
</feature>
<reference evidence="3 4" key="1">
    <citation type="submission" date="2020-08" db="EMBL/GenBank/DDBJ databases">
        <title>Sphingobacterium sp. DN00404 isolated from aquaculture water.</title>
        <authorList>
            <person name="Zhang M."/>
        </authorList>
    </citation>
    <scope>NUCLEOTIDE SEQUENCE [LARGE SCALE GENOMIC DNA]</scope>
    <source>
        <strain evidence="3 4">KCTC 32294</strain>
    </source>
</reference>
<dbReference type="Pfam" id="PF00892">
    <property type="entry name" value="EamA"/>
    <property type="match status" value="2"/>
</dbReference>
<organism evidence="3 4">
    <name type="scientific">Sphingobacterium arenae</name>
    <dbReference type="NCBI Taxonomy" id="1280598"/>
    <lineage>
        <taxon>Bacteria</taxon>
        <taxon>Pseudomonadati</taxon>
        <taxon>Bacteroidota</taxon>
        <taxon>Sphingobacteriia</taxon>
        <taxon>Sphingobacteriales</taxon>
        <taxon>Sphingobacteriaceae</taxon>
        <taxon>Sphingobacterium</taxon>
    </lineage>
</organism>
<accession>A0ABR7Y703</accession>
<feature type="transmembrane region" description="Helical" evidence="1">
    <location>
        <begin position="207"/>
        <end position="228"/>
    </location>
</feature>
<dbReference type="InterPro" id="IPR037185">
    <property type="entry name" value="EmrE-like"/>
</dbReference>
<evidence type="ECO:0000259" key="2">
    <source>
        <dbReference type="Pfam" id="PF00892"/>
    </source>
</evidence>
<name>A0ABR7Y703_9SPHI</name>
<feature type="domain" description="EamA" evidence="2">
    <location>
        <begin position="143"/>
        <end position="279"/>
    </location>
</feature>
<evidence type="ECO:0000313" key="4">
    <source>
        <dbReference type="Proteomes" id="UP000606494"/>
    </source>
</evidence>
<feature type="transmembrane region" description="Helical" evidence="1">
    <location>
        <begin position="141"/>
        <end position="161"/>
    </location>
</feature>
<feature type="transmembrane region" description="Helical" evidence="1">
    <location>
        <begin position="7"/>
        <end position="29"/>
    </location>
</feature>
<feature type="transmembrane region" description="Helical" evidence="1">
    <location>
        <begin position="64"/>
        <end position="81"/>
    </location>
</feature>
<feature type="transmembrane region" description="Helical" evidence="1">
    <location>
        <begin position="119"/>
        <end position="135"/>
    </location>
</feature>
<evidence type="ECO:0000313" key="3">
    <source>
        <dbReference type="EMBL" id="MBD1427090.1"/>
    </source>
</evidence>
<comment type="caution">
    <text evidence="3">The sequence shown here is derived from an EMBL/GenBank/DDBJ whole genome shotgun (WGS) entry which is preliminary data.</text>
</comment>
<sequence length="300" mass="33580">MVNNKNVLILHFTVLIWGFTGVLGGLLSISAVHLVWYRVLIAALSLFIYFIFMGKSIHVSKEKLIQFFLVGGIVGVHWVLFFHSIKISTVSVTLVTLSSLTLFTSILEPIINKTKISKADVAIGLIIIFGIYLIFKFEFQYVWGIIFGLAAAFCASVFSIFNARMVKKTSPTVITFYEMLGAFFAVSLIMVFMGDFNAEMWLQDADWAYILLLGVVCTAIAYVLGVAVMKELSAFTVALTTNMEPIYGILLAMLIFGKQETMSLGFYIGAVIILGAVFLYPYVKVKIENREKRLINRKLH</sequence>
<keyword evidence="1" id="KW-0472">Membrane</keyword>
<feature type="transmembrane region" description="Helical" evidence="1">
    <location>
        <begin position="87"/>
        <end position="107"/>
    </location>
</feature>
<feature type="transmembrane region" description="Helical" evidence="1">
    <location>
        <begin position="35"/>
        <end position="52"/>
    </location>
</feature>
<dbReference type="SUPFAM" id="SSF103481">
    <property type="entry name" value="Multidrug resistance efflux transporter EmrE"/>
    <property type="match status" value="2"/>
</dbReference>
<protein>
    <submittedName>
        <fullName evidence="3">EamA family transporter</fullName>
    </submittedName>
</protein>
<feature type="transmembrane region" description="Helical" evidence="1">
    <location>
        <begin position="262"/>
        <end position="283"/>
    </location>
</feature>
<keyword evidence="1" id="KW-1133">Transmembrane helix</keyword>
<dbReference type="Proteomes" id="UP000606494">
    <property type="component" value="Unassembled WGS sequence"/>
</dbReference>
<gene>
    <name evidence="3" type="ORF">H8B17_16035</name>
</gene>
<keyword evidence="4" id="KW-1185">Reference proteome</keyword>
<dbReference type="EMBL" id="JACNYK010000005">
    <property type="protein sequence ID" value="MBD1427090.1"/>
    <property type="molecule type" value="Genomic_DNA"/>
</dbReference>
<dbReference type="PANTHER" id="PTHR22911:SF79">
    <property type="entry name" value="MOBA-LIKE NTP TRANSFERASE DOMAIN-CONTAINING PROTEIN"/>
    <property type="match status" value="1"/>
</dbReference>
<feature type="transmembrane region" description="Helical" evidence="1">
    <location>
        <begin position="235"/>
        <end position="256"/>
    </location>
</feature>
<dbReference type="InterPro" id="IPR000620">
    <property type="entry name" value="EamA_dom"/>
</dbReference>
<proteinExistence type="predicted"/>
<dbReference type="RefSeq" id="WP_190310428.1">
    <property type="nucleotide sequence ID" value="NZ_JACNYK010000005.1"/>
</dbReference>